<gene>
    <name evidence="1" type="ORF">POA1180_41</name>
</gene>
<evidence type="ECO:0000313" key="2">
    <source>
        <dbReference type="Proteomes" id="UP000226413"/>
    </source>
</evidence>
<sequence>MIYYRSRPAPDFGLCTARQPMMTAMPKLRTRRRFGRDLMPFQQNIKHDVNAVWKLCAMRTNLCGAAILRSILPLNSLVSGSAAVFAHYIVGGS</sequence>
<proteinExistence type="predicted"/>
<accession>A0A219VHD1</accession>
<organism evidence="1 2">
    <name type="scientific">Ochrobactrum phage POA1180</name>
    <dbReference type="NCBI Taxonomy" id="1897640"/>
    <lineage>
        <taxon>Viruses</taxon>
        <taxon>Duplodnaviria</taxon>
        <taxon>Heunggongvirae</taxon>
        <taxon>Uroviricota</taxon>
        <taxon>Caudoviricetes</taxon>
        <taxon>Abaiavirus</taxon>
        <taxon>Abaiavirus POA1180</taxon>
    </lineage>
</organism>
<keyword evidence="2" id="KW-1185">Reference proteome</keyword>
<name>A0A219VHD1_9CAUD</name>
<reference evidence="1 2" key="1">
    <citation type="journal article" date="2017" name="Front. Microbiol.">
        <title>Prevalence, Host Range, and Comparative Genomic Analysis of Temperate Ochrobactrum Phages.</title>
        <authorList>
            <person name="Jackel C."/>
            <person name="Hertwig S."/>
            <person name="Scholz H.C."/>
            <person name="Nockler K."/>
            <person name="Reetz J."/>
            <person name="Hammerl J.A."/>
        </authorList>
    </citation>
    <scope>NUCLEOTIDE SEQUENCE [LARGE SCALE GENOMIC DNA]</scope>
</reference>
<protein>
    <submittedName>
        <fullName evidence="1">Uncharacterized protein</fullName>
    </submittedName>
</protein>
<dbReference type="EMBL" id="KX669658">
    <property type="protein sequence ID" value="AOT25349.1"/>
    <property type="molecule type" value="Genomic_DNA"/>
</dbReference>
<evidence type="ECO:0000313" key="1">
    <source>
        <dbReference type="EMBL" id="AOT25349.1"/>
    </source>
</evidence>
<dbReference type="Proteomes" id="UP000226413">
    <property type="component" value="Segment"/>
</dbReference>